<protein>
    <submittedName>
        <fullName evidence="2">Sulfur-oxidizing protein SoxZ</fullName>
    </submittedName>
</protein>
<dbReference type="RefSeq" id="WP_420906343.1">
    <property type="nucleotide sequence ID" value="NZ_BAAFGK010000005.1"/>
</dbReference>
<dbReference type="NCBIfam" id="TIGR04490">
    <property type="entry name" value="SoxZ_true"/>
    <property type="match status" value="1"/>
</dbReference>
<evidence type="ECO:0000313" key="2">
    <source>
        <dbReference type="EMBL" id="GAB0058621.1"/>
    </source>
</evidence>
<accession>A0ABQ0CCK1</accession>
<feature type="domain" description="Sulphur oxidation protein SoxZ" evidence="1">
    <location>
        <begin position="13"/>
        <end position="106"/>
    </location>
</feature>
<gene>
    <name evidence="2" type="primary">soxZ</name>
    <name evidence="2" type="ORF">SIID45300_02974</name>
</gene>
<dbReference type="InterPro" id="IPR014756">
    <property type="entry name" value="Ig_E-set"/>
</dbReference>
<dbReference type="InterPro" id="IPR013783">
    <property type="entry name" value="Ig-like_fold"/>
</dbReference>
<evidence type="ECO:0000313" key="3">
    <source>
        <dbReference type="Proteomes" id="UP001628193"/>
    </source>
</evidence>
<reference evidence="2 3" key="1">
    <citation type="submission" date="2024-05" db="EMBL/GenBank/DDBJ databases">
        <authorList>
            <consortium name="Candidatus Magnetaquicoccaceae bacterium FCR-1 genome sequencing consortium"/>
            <person name="Shimoshige H."/>
            <person name="Shimamura S."/>
            <person name="Taoka A."/>
            <person name="Kobayashi H."/>
            <person name="Maekawa T."/>
        </authorList>
    </citation>
    <scope>NUCLEOTIDE SEQUENCE [LARGE SCALE GENOMIC DNA]</scope>
    <source>
        <strain evidence="2 3">FCR-1</strain>
    </source>
</reference>
<keyword evidence="3" id="KW-1185">Reference proteome</keyword>
<dbReference type="InterPro" id="IPR030995">
    <property type="entry name" value="SoxZ"/>
</dbReference>
<dbReference type="Proteomes" id="UP001628193">
    <property type="component" value="Unassembled WGS sequence"/>
</dbReference>
<dbReference type="Gene3D" id="2.60.40.10">
    <property type="entry name" value="Immunoglobulins"/>
    <property type="match status" value="1"/>
</dbReference>
<sequence>MADIGEPKVRGPEKPLKKGDVVLIKTLIKHPMESGLRKDKASGETIPAHYIESVVAEYGGVAVVKATWTGAVSKNPFFSFYIKADKSGPVNVTWKDNKGQEWKEKAEIKVE</sequence>
<organism evidence="2 3">
    <name type="scientific">Candidatus Magnetaquiglobus chichijimensis</name>
    <dbReference type="NCBI Taxonomy" id="3141448"/>
    <lineage>
        <taxon>Bacteria</taxon>
        <taxon>Pseudomonadati</taxon>
        <taxon>Pseudomonadota</taxon>
        <taxon>Magnetococcia</taxon>
        <taxon>Magnetococcales</taxon>
        <taxon>Candidatus Magnetaquicoccaceae</taxon>
        <taxon>Candidatus Magnetaquiglobus</taxon>
    </lineage>
</organism>
<evidence type="ECO:0000259" key="1">
    <source>
        <dbReference type="Pfam" id="PF08770"/>
    </source>
</evidence>
<dbReference type="InterPro" id="IPR014880">
    <property type="entry name" value="SoxZ_dom"/>
</dbReference>
<reference evidence="2 3" key="2">
    <citation type="submission" date="2024-09" db="EMBL/GenBank/DDBJ databases">
        <title>Draft genome sequence of Candidatus Magnetaquicoccaceae bacterium FCR-1.</title>
        <authorList>
            <person name="Shimoshige H."/>
            <person name="Shimamura S."/>
            <person name="Taoka A."/>
            <person name="Kobayashi H."/>
            <person name="Maekawa T."/>
        </authorList>
    </citation>
    <scope>NUCLEOTIDE SEQUENCE [LARGE SCALE GENOMIC DNA]</scope>
    <source>
        <strain evidence="2 3">FCR-1</strain>
    </source>
</reference>
<proteinExistence type="predicted"/>
<name>A0ABQ0CCK1_9PROT</name>
<dbReference type="Pfam" id="PF08770">
    <property type="entry name" value="SoxZ"/>
    <property type="match status" value="1"/>
</dbReference>
<dbReference type="SUPFAM" id="SSF81296">
    <property type="entry name" value="E set domains"/>
    <property type="match status" value="1"/>
</dbReference>
<comment type="caution">
    <text evidence="2">The sequence shown here is derived from an EMBL/GenBank/DDBJ whole genome shotgun (WGS) entry which is preliminary data.</text>
</comment>
<dbReference type="EMBL" id="BAAFGK010000005">
    <property type="protein sequence ID" value="GAB0058621.1"/>
    <property type="molecule type" value="Genomic_DNA"/>
</dbReference>